<dbReference type="PANTHER" id="PTHR47510">
    <property type="entry name" value="REVERSE TRANSCRIPTASE DOMAIN-CONTAINING PROTEIN"/>
    <property type="match status" value="1"/>
</dbReference>
<dbReference type="PROSITE" id="PS50878">
    <property type="entry name" value="RT_POL"/>
    <property type="match status" value="1"/>
</dbReference>
<dbReference type="Pfam" id="PF00078">
    <property type="entry name" value="RVT_1"/>
    <property type="match status" value="1"/>
</dbReference>
<sequence length="181" mass="20127">IPPFILRDCRSVLAKPLCYVYNISLETAIFPDWWKLTRVVPVPKGSDGTKVSNYRPIAVLSAPAKVFESAIQRSLQAQVSSILSDAQYGFRSGRSTTGNLQHLMAQVIPAVDAGNQVDVTYFDIKKAFDVVDKDILLRKLADTGCTPHTLAFFASYMRDRRQYVDYAGYSSDCTIRGLASH</sequence>
<organism evidence="2">
    <name type="scientific">Mesosemia lamachus</name>
    <name type="common">Purple-washed eyed metalmark</name>
    <dbReference type="NCBI Taxonomy" id="717297"/>
    <lineage>
        <taxon>Eukaryota</taxon>
        <taxon>Metazoa</taxon>
        <taxon>Ecdysozoa</taxon>
        <taxon>Arthropoda</taxon>
        <taxon>Hexapoda</taxon>
        <taxon>Insecta</taxon>
        <taxon>Pterygota</taxon>
        <taxon>Neoptera</taxon>
        <taxon>Endopterygota</taxon>
        <taxon>Lepidoptera</taxon>
        <taxon>Glossata</taxon>
        <taxon>Ditrysia</taxon>
        <taxon>Papilionoidea</taxon>
        <taxon>Riodinidae</taxon>
        <taxon>Riodininae</taxon>
        <taxon>Eurybiini</taxon>
        <taxon>Mesosemia</taxon>
    </lineage>
</organism>
<dbReference type="InterPro" id="IPR000477">
    <property type="entry name" value="RT_dom"/>
</dbReference>
<feature type="non-terminal residue" evidence="2">
    <location>
        <position position="181"/>
    </location>
</feature>
<dbReference type="GO" id="GO:0003964">
    <property type="term" value="F:RNA-directed DNA polymerase activity"/>
    <property type="evidence" value="ECO:0007669"/>
    <property type="project" value="UniProtKB-KW"/>
</dbReference>
<dbReference type="EMBL" id="HQ284452">
    <property type="protein sequence ID" value="ADZ95924.1"/>
    <property type="molecule type" value="Genomic_DNA"/>
</dbReference>
<name>F2WZU9_MESLA</name>
<dbReference type="AlphaFoldDB" id="F2WZU9"/>
<keyword evidence="2" id="KW-0808">Transferase</keyword>
<feature type="domain" description="Reverse transcriptase" evidence="1">
    <location>
        <begin position="23"/>
        <end position="181"/>
    </location>
</feature>
<dbReference type="PANTHER" id="PTHR47510:SF3">
    <property type="entry name" value="ENDO_EXONUCLEASE_PHOSPHATASE DOMAIN-CONTAINING PROTEIN"/>
    <property type="match status" value="1"/>
</dbReference>
<feature type="non-terminal residue" evidence="2">
    <location>
        <position position="1"/>
    </location>
</feature>
<reference evidence="2" key="2">
    <citation type="journal article" date="2012" name="Mol. Biol. Evol.">
        <title>Vertical Evolution and Horizontal Transfer of CR1 Non-LTR Retrotransposons and Tc1/mariner DNA Transposons in Lepidoptera Species.</title>
        <authorList>
            <person name="Sormacheva I."/>
            <person name="Smyshlyaev G."/>
            <person name="Mayorov V."/>
            <person name="Blinov A."/>
            <person name="Novikov A."/>
            <person name="Novikova O."/>
        </authorList>
    </citation>
    <scope>NUCLEOTIDE SEQUENCE</scope>
    <source>
        <strain evidence="2">MesLam.33</strain>
    </source>
</reference>
<accession>F2WZU9</accession>
<evidence type="ECO:0000313" key="2">
    <source>
        <dbReference type="EMBL" id="ADZ95924.1"/>
    </source>
</evidence>
<keyword evidence="2" id="KW-0548">Nucleotidyltransferase</keyword>
<protein>
    <submittedName>
        <fullName evidence="2">Reverse transcriptase</fullName>
    </submittedName>
</protein>
<keyword evidence="2" id="KW-0695">RNA-directed DNA polymerase</keyword>
<proteinExistence type="predicted"/>
<evidence type="ECO:0000259" key="1">
    <source>
        <dbReference type="PROSITE" id="PS50878"/>
    </source>
</evidence>
<reference evidence="2" key="1">
    <citation type="submission" date="2010-09" db="EMBL/GenBank/DDBJ databases">
        <title>Evidence of multiple events of horizontal transmission of mobile genetic elements between Bombyx and Maculinea.</title>
        <authorList>
            <person name="Novikova O.S."/>
            <person name="Sormacheva I.D."/>
            <person name="Smyshlyaev G.A."/>
            <person name="Mayorov V.I."/>
            <person name="Blinov A.G."/>
        </authorList>
    </citation>
    <scope>NUCLEOTIDE SEQUENCE</scope>
    <source>
        <strain evidence="2">MesLam.33</strain>
    </source>
</reference>